<dbReference type="Pfam" id="PF08615">
    <property type="entry name" value="RNase_H2_suC"/>
    <property type="match status" value="1"/>
</dbReference>
<dbReference type="PANTHER" id="PTHR47204">
    <property type="entry name" value="OS02G0168900 PROTEIN"/>
    <property type="match status" value="1"/>
</dbReference>
<dbReference type="OrthoDB" id="6222486at2759"/>
<feature type="region of interest" description="Disordered" evidence="1">
    <location>
        <begin position="53"/>
        <end position="81"/>
    </location>
</feature>
<keyword evidence="3" id="KW-1185">Reference proteome</keyword>
<dbReference type="Proteomes" id="UP001165065">
    <property type="component" value="Unassembled WGS sequence"/>
</dbReference>
<comment type="caution">
    <text evidence="2">The sequence shown here is derived from an EMBL/GenBank/DDBJ whole genome shotgun (WGS) entry which is preliminary data.</text>
</comment>
<dbReference type="CDD" id="cd09271">
    <property type="entry name" value="RNase_H2-C"/>
    <property type="match status" value="1"/>
</dbReference>
<reference evidence="3" key="1">
    <citation type="journal article" date="2023" name="Commun. Biol.">
        <title>Genome analysis of Parmales, the sister group of diatoms, reveals the evolutionary specialization of diatoms from phago-mixotrophs to photoautotrophs.</title>
        <authorList>
            <person name="Ban H."/>
            <person name="Sato S."/>
            <person name="Yoshikawa S."/>
            <person name="Yamada K."/>
            <person name="Nakamura Y."/>
            <person name="Ichinomiya M."/>
            <person name="Sato N."/>
            <person name="Blanc-Mathieu R."/>
            <person name="Endo H."/>
            <person name="Kuwata A."/>
            <person name="Ogata H."/>
        </authorList>
    </citation>
    <scope>NUCLEOTIDE SEQUENCE [LARGE SCALE GENOMIC DNA]</scope>
</reference>
<sequence>MPTVIKGSRVENDVTVHVLPCHIESNESNTSRCATSLYFKPVQLPIDENDVKQKENNEPSAGEPSEGVSKNSSNNTSKDTYAAQLRGRALVGRKVVLPHNITGCELIPIDASAMPEEGREENTGPYLAVSSTFREATIWGHDFAPSEKENGVQLSLDWYELASTIHDDGEEEN</sequence>
<accession>A0A9W7G5Z8</accession>
<name>A0A9W7G5Z8_9STRA</name>
<dbReference type="InterPro" id="IPR013924">
    <property type="entry name" value="RNase_H2_suC"/>
</dbReference>
<dbReference type="GO" id="GO:0032299">
    <property type="term" value="C:ribonuclease H2 complex"/>
    <property type="evidence" value="ECO:0007669"/>
    <property type="project" value="InterPro"/>
</dbReference>
<gene>
    <name evidence="2" type="ORF">TrCOL_g11847</name>
</gene>
<dbReference type="PANTHER" id="PTHR47204:SF1">
    <property type="entry name" value="RIBONUCLEASE H2 SUBUNIT C"/>
    <property type="match status" value="1"/>
</dbReference>
<feature type="compositionally biased region" description="Low complexity" evidence="1">
    <location>
        <begin position="69"/>
        <end position="78"/>
    </location>
</feature>
<dbReference type="GO" id="GO:0006401">
    <property type="term" value="P:RNA catabolic process"/>
    <property type="evidence" value="ECO:0007669"/>
    <property type="project" value="InterPro"/>
</dbReference>
<proteinExistence type="predicted"/>
<organism evidence="2 3">
    <name type="scientific">Triparma columacea</name>
    <dbReference type="NCBI Taxonomy" id="722753"/>
    <lineage>
        <taxon>Eukaryota</taxon>
        <taxon>Sar</taxon>
        <taxon>Stramenopiles</taxon>
        <taxon>Ochrophyta</taxon>
        <taxon>Bolidophyceae</taxon>
        <taxon>Parmales</taxon>
        <taxon>Triparmaceae</taxon>
        <taxon>Triparma</taxon>
    </lineage>
</organism>
<dbReference type="Gene3D" id="2.40.128.680">
    <property type="match status" value="1"/>
</dbReference>
<evidence type="ECO:0000313" key="3">
    <source>
        <dbReference type="Proteomes" id="UP001165065"/>
    </source>
</evidence>
<dbReference type="EMBL" id="BRYA01000832">
    <property type="protein sequence ID" value="GMI33745.1"/>
    <property type="molecule type" value="Genomic_DNA"/>
</dbReference>
<evidence type="ECO:0000313" key="2">
    <source>
        <dbReference type="EMBL" id="GMI33745.1"/>
    </source>
</evidence>
<evidence type="ECO:0000256" key="1">
    <source>
        <dbReference type="SAM" id="MobiDB-lite"/>
    </source>
</evidence>
<protein>
    <submittedName>
        <fullName evidence="2">Uncharacterized protein</fullName>
    </submittedName>
</protein>
<dbReference type="AlphaFoldDB" id="A0A9W7G5Z8"/>